<dbReference type="GO" id="GO:0016740">
    <property type="term" value="F:transferase activity"/>
    <property type="evidence" value="ECO:0007669"/>
    <property type="project" value="UniProtKB-KW"/>
</dbReference>
<dbReference type="RefSeq" id="WP_369046825.1">
    <property type="nucleotide sequence ID" value="NZ_CP163302.1"/>
</dbReference>
<dbReference type="Gene3D" id="3.30.1360.120">
    <property type="entry name" value="Probable tRNA modification gtpase trme, domain 1"/>
    <property type="match status" value="1"/>
</dbReference>
<dbReference type="PANTHER" id="PTHR43757">
    <property type="entry name" value="AMINOMETHYLTRANSFERASE"/>
    <property type="match status" value="1"/>
</dbReference>
<dbReference type="PANTHER" id="PTHR43757:SF2">
    <property type="entry name" value="AMINOMETHYLTRANSFERASE, MITOCHONDRIAL"/>
    <property type="match status" value="1"/>
</dbReference>
<dbReference type="InterPro" id="IPR028896">
    <property type="entry name" value="GcvT/YgfZ/DmdA"/>
</dbReference>
<organism evidence="2">
    <name type="scientific">Sinomonas puerhi</name>
    <dbReference type="NCBI Taxonomy" id="3238584"/>
    <lineage>
        <taxon>Bacteria</taxon>
        <taxon>Bacillati</taxon>
        <taxon>Actinomycetota</taxon>
        <taxon>Actinomycetes</taxon>
        <taxon>Micrococcales</taxon>
        <taxon>Micrococcaceae</taxon>
        <taxon>Sinomonas</taxon>
    </lineage>
</organism>
<accession>A0AB39L695</accession>
<evidence type="ECO:0000313" key="2">
    <source>
        <dbReference type="EMBL" id="XDP46511.1"/>
    </source>
</evidence>
<proteinExistence type="predicted"/>
<keyword evidence="2" id="KW-0808">Transferase</keyword>
<feature type="domain" description="GCVT N-terminal" evidence="1">
    <location>
        <begin position="41"/>
        <end position="264"/>
    </location>
</feature>
<sequence>MTPESPAASESLADAIERAGGPVELLRNQDWPAFTFPVAPEFTNWRDEQRAWNTTVALMDQSHHMTQLFLGGADLLPLLASISPNTFAAFRAGVAKQLIAVNQDGYLIGDGILFYNSDIDGDPEGLVLIGHHLLIDWVRFNVEKAAAAGRDVHQRLEANSHMRQGPPTFYRYELQGPRANEVMEKVFAGPIPEIKFFHIGDVEIAGRPVKALRHGMAGQPGFEFYGPWEDHETVLDALMEAGAEFDIRRVGAKAYSASPLESGWVPTPFPAIFDEDFAEYRQWLPAARAGSIGGSLYSTDVHDYYMTPYDIGLGRSVRFDHDFHGRAALEKHAENQNRRKATLIWHADDVAAVVRSQMEPGTPAKYLDFPKARYGLFQMDEVLRDGARVGISTDAGYVAFDQLYMSLATLDTDVPDGTEVEVVWGEDPVSRKASVDADHRQVRIRATVAPAPYHEFARTVYRANS</sequence>
<name>A0AB39L695_9MICC</name>
<dbReference type="InterPro" id="IPR027266">
    <property type="entry name" value="TrmE/GcvT-like"/>
</dbReference>
<gene>
    <name evidence="2" type="ORF">AB5L97_05740</name>
</gene>
<dbReference type="EMBL" id="CP163302">
    <property type="protein sequence ID" value="XDP46511.1"/>
    <property type="molecule type" value="Genomic_DNA"/>
</dbReference>
<protein>
    <submittedName>
        <fullName evidence="2">Aminomethyl transferase family protein</fullName>
    </submittedName>
</protein>
<dbReference type="Pfam" id="PF01571">
    <property type="entry name" value="GCV_T"/>
    <property type="match status" value="1"/>
</dbReference>
<evidence type="ECO:0000259" key="1">
    <source>
        <dbReference type="Pfam" id="PF01571"/>
    </source>
</evidence>
<dbReference type="KEGG" id="spue:AB5L97_05740"/>
<dbReference type="SUPFAM" id="SSF103025">
    <property type="entry name" value="Folate-binding domain"/>
    <property type="match status" value="1"/>
</dbReference>
<reference evidence="2" key="1">
    <citation type="submission" date="2024-07" db="EMBL/GenBank/DDBJ databases">
        <authorList>
            <person name="fu j."/>
        </authorList>
    </citation>
    <scope>NUCLEOTIDE SEQUENCE</scope>
    <source>
        <strain evidence="2">P10A9</strain>
    </source>
</reference>
<dbReference type="InterPro" id="IPR006222">
    <property type="entry name" value="GCVT_N"/>
</dbReference>
<dbReference type="AlphaFoldDB" id="A0AB39L695"/>